<comment type="caution">
    <text evidence="2">The sequence shown here is derived from an EMBL/GenBank/DDBJ whole genome shotgun (WGS) entry which is preliminary data.</text>
</comment>
<dbReference type="EMBL" id="BSDZ01000004">
    <property type="protein sequence ID" value="GLI59379.1"/>
    <property type="molecule type" value="Genomic_DNA"/>
</dbReference>
<feature type="compositionally biased region" description="Low complexity" evidence="1">
    <location>
        <begin position="199"/>
        <end position="209"/>
    </location>
</feature>
<accession>A0ABQ5RPD9</accession>
<gene>
    <name evidence="2" type="ORF">VaNZ11_001244</name>
</gene>
<protein>
    <recommendedName>
        <fullName evidence="4">DUF1664 domain-containing protein</fullName>
    </recommendedName>
</protein>
<reference evidence="2 3" key="1">
    <citation type="journal article" date="2023" name="IScience">
        <title>Expanded male sex-determining region conserved during the evolution of homothallism in the green alga Volvox.</title>
        <authorList>
            <person name="Yamamoto K."/>
            <person name="Matsuzaki R."/>
            <person name="Mahakham W."/>
            <person name="Heman W."/>
            <person name="Sekimoto H."/>
            <person name="Kawachi M."/>
            <person name="Minakuchi Y."/>
            <person name="Toyoda A."/>
            <person name="Nozaki H."/>
        </authorList>
    </citation>
    <scope>NUCLEOTIDE SEQUENCE [LARGE SCALE GENOMIC DNA]</scope>
    <source>
        <strain evidence="2 3">NIES-4468</strain>
    </source>
</reference>
<evidence type="ECO:0008006" key="4">
    <source>
        <dbReference type="Google" id="ProtNLM"/>
    </source>
</evidence>
<evidence type="ECO:0000256" key="1">
    <source>
        <dbReference type="SAM" id="MobiDB-lite"/>
    </source>
</evidence>
<name>A0ABQ5RPD9_9CHLO</name>
<sequence>YSLKVSMGGLDGPCDAQRQRQLEEQVQTLRAEVLALEAKLGDLHATDVSSLRRAYKSLAQHVQALDVETKHLPSLMDRAIEPSVNPDFVAQQIRVIAVVTAGAYGVARLLRALRVPEAGTITAGLGLLGFIYAGVRVTAASLQRLGEAASRRRRAQAELRGDLRALRERVQVMTDLVESGLRLHRLHPAQQSELHRQEQQQQQQQERQSFSPPRGGGLPIAVQSSTWAMTGTEDSGGW</sequence>
<proteinExistence type="predicted"/>
<feature type="non-terminal residue" evidence="2">
    <location>
        <position position="1"/>
    </location>
</feature>
<feature type="region of interest" description="Disordered" evidence="1">
    <location>
        <begin position="190"/>
        <end position="238"/>
    </location>
</feature>
<feature type="compositionally biased region" description="Polar residues" evidence="1">
    <location>
        <begin position="222"/>
        <end position="238"/>
    </location>
</feature>
<evidence type="ECO:0000313" key="3">
    <source>
        <dbReference type="Proteomes" id="UP001165090"/>
    </source>
</evidence>
<evidence type="ECO:0000313" key="2">
    <source>
        <dbReference type="EMBL" id="GLI59379.1"/>
    </source>
</evidence>
<keyword evidence="3" id="KW-1185">Reference proteome</keyword>
<dbReference type="Proteomes" id="UP001165090">
    <property type="component" value="Unassembled WGS sequence"/>
</dbReference>
<organism evidence="2 3">
    <name type="scientific">Volvox africanus</name>
    <dbReference type="NCBI Taxonomy" id="51714"/>
    <lineage>
        <taxon>Eukaryota</taxon>
        <taxon>Viridiplantae</taxon>
        <taxon>Chlorophyta</taxon>
        <taxon>core chlorophytes</taxon>
        <taxon>Chlorophyceae</taxon>
        <taxon>CS clade</taxon>
        <taxon>Chlamydomonadales</taxon>
        <taxon>Volvocaceae</taxon>
        <taxon>Volvox</taxon>
    </lineage>
</organism>